<proteinExistence type="predicted"/>
<evidence type="ECO:0000313" key="1">
    <source>
        <dbReference type="EMBL" id="ROQ21793.1"/>
    </source>
</evidence>
<reference evidence="1 2" key="1">
    <citation type="submission" date="2018-11" db="EMBL/GenBank/DDBJ databases">
        <title>Genomic Encyclopedia of Type Strains, Phase IV (KMG-IV): sequencing the most valuable type-strain genomes for metagenomic binning, comparative biology and taxonomic classification.</title>
        <authorList>
            <person name="Goeker M."/>
        </authorList>
    </citation>
    <scope>NUCLEOTIDE SEQUENCE [LARGE SCALE GENOMIC DNA]</scope>
    <source>
        <strain evidence="1 2">DSM 16974</strain>
    </source>
</reference>
<organism evidence="1 2">
    <name type="scientific">Marinimicrobium koreense</name>
    <dbReference type="NCBI Taxonomy" id="306545"/>
    <lineage>
        <taxon>Bacteria</taxon>
        <taxon>Pseudomonadati</taxon>
        <taxon>Pseudomonadota</taxon>
        <taxon>Gammaproteobacteria</taxon>
        <taxon>Cellvibrionales</taxon>
        <taxon>Cellvibrionaceae</taxon>
        <taxon>Marinimicrobium</taxon>
    </lineage>
</organism>
<dbReference type="PANTHER" id="PTHR47017:SF1">
    <property type="entry name" value="ACYL-COA"/>
    <property type="match status" value="1"/>
</dbReference>
<dbReference type="InterPro" id="IPR016181">
    <property type="entry name" value="Acyl_CoA_acyltransferase"/>
</dbReference>
<dbReference type="EMBL" id="RJUK01000001">
    <property type="protein sequence ID" value="ROQ21793.1"/>
    <property type="molecule type" value="Genomic_DNA"/>
</dbReference>
<dbReference type="RefSeq" id="WP_123638725.1">
    <property type="nucleotide sequence ID" value="NZ_RJUK01000001.1"/>
</dbReference>
<evidence type="ECO:0000313" key="2">
    <source>
        <dbReference type="Proteomes" id="UP000273643"/>
    </source>
</evidence>
<dbReference type="PANTHER" id="PTHR47017">
    <property type="entry name" value="ACYL-COA"/>
    <property type="match status" value="1"/>
</dbReference>
<gene>
    <name evidence="1" type="ORF">EDC38_2421</name>
</gene>
<dbReference type="OrthoDB" id="9776898at2"/>
<accession>A0A3N1P069</accession>
<keyword evidence="2" id="KW-1185">Reference proteome</keyword>
<dbReference type="SUPFAM" id="SSF55729">
    <property type="entry name" value="Acyl-CoA N-acyltransferases (Nat)"/>
    <property type="match status" value="1"/>
</dbReference>
<name>A0A3N1P069_9GAMM</name>
<dbReference type="InterPro" id="IPR007434">
    <property type="entry name" value="FemAB-like"/>
</dbReference>
<dbReference type="Proteomes" id="UP000273643">
    <property type="component" value="Unassembled WGS sequence"/>
</dbReference>
<dbReference type="Pfam" id="PF04339">
    <property type="entry name" value="FemAB_like"/>
    <property type="match status" value="1"/>
</dbReference>
<dbReference type="AlphaFoldDB" id="A0A3N1P069"/>
<comment type="caution">
    <text evidence="1">The sequence shown here is derived from an EMBL/GenBank/DDBJ whole genome shotgun (WGS) entry which is preliminary data.</text>
</comment>
<dbReference type="Gene3D" id="3.40.630.30">
    <property type="match status" value="1"/>
</dbReference>
<protein>
    <submittedName>
        <fullName evidence="1">Uncharacterized protein</fullName>
    </submittedName>
</protein>
<sequence length="380" mass="43982">MTPEFIDRIDAVSPEDWDRLCPSDYPFTRHAFLASLEDSGSVGADTGWQPQHLLLRDDQGDLKAAMPVYRKDHSYGEYVFDWGWAQAYAEHGLDYYPKLISAIPFTPCTGPRLLAAGQEAQYWPAAIAALQQQTRTLGASGWHCLFPDETQAEALRPAGLAERTGCQFHWINRQYRDFEDFLGQLSSRKRKNLRKERRQVADQGFHFQWKVGADIQDEDWTLFYGLYQLTYLKRSGHGGYLTPAFFRQLGERMPEQTLMVQARLGEETIAAALFLFDRNTLYGRYWGCRAEFEFLHFETCYYQGLDFVLARGLARFDGGAQGEHKLARGFEPRLTTSFHQLMEPAFQEAVQHFVAREREEVLGYRDEARAHLPYRQTDRQ</sequence>